<evidence type="ECO:0000256" key="4">
    <source>
        <dbReference type="ARBA" id="ARBA00023136"/>
    </source>
</evidence>
<feature type="compositionally biased region" description="Polar residues" evidence="5">
    <location>
        <begin position="34"/>
        <end position="58"/>
    </location>
</feature>
<evidence type="ECO:0000256" key="2">
    <source>
        <dbReference type="ARBA" id="ARBA00022692"/>
    </source>
</evidence>
<dbReference type="GO" id="GO:0061024">
    <property type="term" value="P:membrane organization"/>
    <property type="evidence" value="ECO:0007669"/>
    <property type="project" value="TreeGrafter"/>
</dbReference>
<dbReference type="EnsemblMetazoa" id="AARA009319-RA">
    <property type="protein sequence ID" value="AARA009319-PA"/>
    <property type="gene ID" value="AARA009319"/>
</dbReference>
<keyword evidence="8" id="KW-1185">Reference proteome</keyword>
<proteinExistence type="predicted"/>
<keyword evidence="3 6" id="KW-1133">Transmembrane helix</keyword>
<organism evidence="7 8">
    <name type="scientific">Anopheles arabiensis</name>
    <name type="common">Mosquito</name>
    <dbReference type="NCBI Taxonomy" id="7173"/>
    <lineage>
        <taxon>Eukaryota</taxon>
        <taxon>Metazoa</taxon>
        <taxon>Ecdysozoa</taxon>
        <taxon>Arthropoda</taxon>
        <taxon>Hexapoda</taxon>
        <taxon>Insecta</taxon>
        <taxon>Pterygota</taxon>
        <taxon>Neoptera</taxon>
        <taxon>Endopterygota</taxon>
        <taxon>Diptera</taxon>
        <taxon>Nematocera</taxon>
        <taxon>Culicoidea</taxon>
        <taxon>Culicidae</taxon>
        <taxon>Anophelinae</taxon>
        <taxon>Anopheles</taxon>
    </lineage>
</organism>
<dbReference type="AlphaFoldDB" id="A0A182I6W5"/>
<dbReference type="InterPro" id="IPR008662">
    <property type="entry name" value="TOIP1/2"/>
</dbReference>
<comment type="subcellular location">
    <subcellularLocation>
        <location evidence="1">Membrane</location>
    </subcellularLocation>
</comment>
<dbReference type="PANTHER" id="PTHR18843">
    <property type="entry name" value="TORSIN-1A-INTERACTING PROTEIN"/>
    <property type="match status" value="1"/>
</dbReference>
<evidence type="ECO:0000256" key="1">
    <source>
        <dbReference type="ARBA" id="ARBA00004370"/>
    </source>
</evidence>
<dbReference type="PANTHER" id="PTHR18843:SF7">
    <property type="entry name" value="LAMINA-ASSOCIATED POLYPEPTIDE 1B ISOFORM 1-RELATED"/>
    <property type="match status" value="1"/>
</dbReference>
<keyword evidence="2 6" id="KW-0812">Transmembrane</keyword>
<feature type="compositionally biased region" description="Acidic residues" evidence="5">
    <location>
        <begin position="153"/>
        <end position="165"/>
    </location>
</feature>
<protein>
    <submittedName>
        <fullName evidence="7">Uncharacterized protein</fullName>
    </submittedName>
</protein>
<dbReference type="InterPro" id="IPR038599">
    <property type="entry name" value="LAP1C-like_C_sf"/>
</dbReference>
<feature type="compositionally biased region" description="Basic and acidic residues" evidence="5">
    <location>
        <begin position="85"/>
        <end position="95"/>
    </location>
</feature>
<dbReference type="GO" id="GO:0016020">
    <property type="term" value="C:membrane"/>
    <property type="evidence" value="ECO:0007669"/>
    <property type="project" value="UniProtKB-SubCell"/>
</dbReference>
<evidence type="ECO:0000256" key="6">
    <source>
        <dbReference type="SAM" id="Phobius"/>
    </source>
</evidence>
<reference evidence="7" key="1">
    <citation type="submission" date="2022-08" db="UniProtKB">
        <authorList>
            <consortium name="EnsemblMetazoa"/>
        </authorList>
    </citation>
    <scope>IDENTIFICATION</scope>
    <source>
        <strain evidence="7">Dongola</strain>
    </source>
</reference>
<evidence type="ECO:0000256" key="3">
    <source>
        <dbReference type="ARBA" id="ARBA00022989"/>
    </source>
</evidence>
<accession>A0A182I6W5</accession>
<dbReference type="VEuPathDB" id="VectorBase:AARA009319"/>
<evidence type="ECO:0000313" key="7">
    <source>
        <dbReference type="EnsemblMetazoa" id="AARA009319-PA"/>
    </source>
</evidence>
<dbReference type="EMBL" id="APCN01003703">
    <property type="status" value="NOT_ANNOTATED_CDS"/>
    <property type="molecule type" value="Genomic_DNA"/>
</dbReference>
<feature type="compositionally biased region" description="Polar residues" evidence="5">
    <location>
        <begin position="117"/>
        <end position="129"/>
    </location>
</feature>
<evidence type="ECO:0000256" key="5">
    <source>
        <dbReference type="SAM" id="MobiDB-lite"/>
    </source>
</evidence>
<dbReference type="GO" id="GO:0001671">
    <property type="term" value="F:ATPase activator activity"/>
    <property type="evidence" value="ECO:0007669"/>
    <property type="project" value="InterPro"/>
</dbReference>
<sequence length="422" mass="46072">MPTNNARSSNGIQFQGPTRRPPLRNDPEQLVSIRDNTTGPNMTTDGDINGSEGNKSVASTCASECNNSAAVAECTDDEDAYFKKEGSYAPQEEKVRRKPANSKKTQKNNYRDRASTPGPNMTTNGNIHSSEGIKNLSTTFASERNDSATVGECTDDEDSSYDEEGSYAPQESEVPTNTANPKEKPTPAPTLETENSGGSTWIVLVGSTVIVIIIAFLVCFMPQSKPVEGEPFYKLGTTYPTVDQNLWQMLNVSVRRAITTVDNPEPGTILFLHYGPTGILDGLIDSVIAVTTSHFGNTDAIRLPGAHFKRSDIQQDFSVFVAQQKEALRQRSVMLVRNLEDVPARSARAFHTICDTQEPLVGRAVIYLTLDMAKAAGMHEPSNVSATEEAERLLQKLWGDSLEPAVLGPLITRLTENVFRIV</sequence>
<feature type="compositionally biased region" description="Basic residues" evidence="5">
    <location>
        <begin position="96"/>
        <end position="106"/>
    </location>
</feature>
<dbReference type="VEuPathDB" id="VectorBase:AARA21_007748"/>
<evidence type="ECO:0000313" key="8">
    <source>
        <dbReference type="Proteomes" id="UP000075840"/>
    </source>
</evidence>
<feature type="region of interest" description="Disordered" evidence="5">
    <location>
        <begin position="1"/>
        <end position="58"/>
    </location>
</feature>
<keyword evidence="4 6" id="KW-0472">Membrane</keyword>
<feature type="compositionally biased region" description="Polar residues" evidence="5">
    <location>
        <begin position="1"/>
        <end position="16"/>
    </location>
</feature>
<feature type="transmembrane region" description="Helical" evidence="6">
    <location>
        <begin position="201"/>
        <end position="220"/>
    </location>
</feature>
<dbReference type="Proteomes" id="UP000075840">
    <property type="component" value="Unassembled WGS sequence"/>
</dbReference>
<name>A0A182I6W5_ANOAR</name>
<feature type="region of interest" description="Disordered" evidence="5">
    <location>
        <begin position="85"/>
        <end position="196"/>
    </location>
</feature>
<dbReference type="Gene3D" id="3.40.50.12190">
    <property type="match status" value="1"/>
</dbReference>